<evidence type="ECO:0000313" key="9">
    <source>
        <dbReference type="EMBL" id="QOY55090.1"/>
    </source>
</evidence>
<evidence type="ECO:0000256" key="3">
    <source>
        <dbReference type="ARBA" id="ARBA00022741"/>
    </source>
</evidence>
<dbReference type="UniPathway" id="UPA00074">
    <property type="reaction ID" value="UER00128"/>
</dbReference>
<dbReference type="GO" id="GO:0004642">
    <property type="term" value="F:phosphoribosylformylglycinamidine synthase activity"/>
    <property type="evidence" value="ECO:0007669"/>
    <property type="project" value="UniProtKB-UniRule"/>
</dbReference>
<dbReference type="Gene3D" id="3.40.50.880">
    <property type="match status" value="1"/>
</dbReference>
<comment type="catalytic activity">
    <reaction evidence="8">
        <text>L-glutamine + H2O = L-glutamate + NH4(+)</text>
        <dbReference type="Rhea" id="RHEA:15889"/>
        <dbReference type="ChEBI" id="CHEBI:15377"/>
        <dbReference type="ChEBI" id="CHEBI:28938"/>
        <dbReference type="ChEBI" id="CHEBI:29985"/>
        <dbReference type="ChEBI" id="CHEBI:58359"/>
        <dbReference type="EC" id="3.5.1.2"/>
    </reaction>
</comment>
<name>A0A7S7M152_9BACT</name>
<protein>
    <recommendedName>
        <fullName evidence="8">Phosphoribosylformylglycinamidine synthase subunit PurQ</fullName>
        <shortName evidence="8">FGAM synthase</shortName>
        <ecNumber evidence="8">6.3.5.3</ecNumber>
    </recommendedName>
    <alternativeName>
        <fullName evidence="8">Formylglycinamide ribonucleotide amidotransferase subunit I</fullName>
        <shortName evidence="8">FGAR amidotransferase I</shortName>
        <shortName evidence="8">FGAR-AT I</shortName>
    </alternativeName>
    <alternativeName>
        <fullName evidence="8">Glutaminase PurQ</fullName>
        <ecNumber evidence="8">3.5.1.2</ecNumber>
    </alternativeName>
    <alternativeName>
        <fullName evidence="8">Phosphoribosylformylglycinamidine synthase subunit I</fullName>
    </alternativeName>
</protein>
<keyword evidence="5 8" id="KW-0378">Hydrolase</keyword>
<dbReference type="PIRSF" id="PIRSF001586">
    <property type="entry name" value="FGAM_synth_I"/>
    <property type="match status" value="1"/>
</dbReference>
<dbReference type="PANTHER" id="PTHR47552:SF1">
    <property type="entry name" value="PHOSPHORIBOSYLFORMYLGLYCINAMIDINE SYNTHASE SUBUNIT PURQ"/>
    <property type="match status" value="1"/>
</dbReference>
<evidence type="ECO:0000256" key="2">
    <source>
        <dbReference type="ARBA" id="ARBA00022598"/>
    </source>
</evidence>
<dbReference type="NCBIfam" id="TIGR01737">
    <property type="entry name" value="FGAM_synth_I"/>
    <property type="match status" value="1"/>
</dbReference>
<evidence type="ECO:0000256" key="5">
    <source>
        <dbReference type="ARBA" id="ARBA00022801"/>
    </source>
</evidence>
<dbReference type="NCBIfam" id="NF002957">
    <property type="entry name" value="PRK03619.1"/>
    <property type="match status" value="1"/>
</dbReference>
<dbReference type="Proteomes" id="UP000593836">
    <property type="component" value="Chromosome"/>
</dbReference>
<dbReference type="EC" id="3.5.1.2" evidence="8"/>
<evidence type="ECO:0000256" key="8">
    <source>
        <dbReference type="HAMAP-Rule" id="MF_00421"/>
    </source>
</evidence>
<keyword evidence="6 8" id="KW-0067">ATP-binding</keyword>
<dbReference type="GO" id="GO:0006189">
    <property type="term" value="P:'de novo' IMP biosynthetic process"/>
    <property type="evidence" value="ECO:0007669"/>
    <property type="project" value="UniProtKB-UniRule"/>
</dbReference>
<dbReference type="RefSeq" id="WP_194367132.1">
    <property type="nucleotide sequence ID" value="NZ_CP054493.1"/>
</dbReference>
<comment type="subcellular location">
    <subcellularLocation>
        <location evidence="8">Cytoplasm</location>
    </subcellularLocation>
</comment>
<comment type="catalytic activity">
    <reaction evidence="8">
        <text>N(2)-formyl-N(1)-(5-phospho-beta-D-ribosyl)glycinamide + L-glutamine + ATP + H2O = 2-formamido-N(1)-(5-O-phospho-beta-D-ribosyl)acetamidine + L-glutamate + ADP + phosphate + H(+)</text>
        <dbReference type="Rhea" id="RHEA:17129"/>
        <dbReference type="ChEBI" id="CHEBI:15377"/>
        <dbReference type="ChEBI" id="CHEBI:15378"/>
        <dbReference type="ChEBI" id="CHEBI:29985"/>
        <dbReference type="ChEBI" id="CHEBI:30616"/>
        <dbReference type="ChEBI" id="CHEBI:43474"/>
        <dbReference type="ChEBI" id="CHEBI:58359"/>
        <dbReference type="ChEBI" id="CHEBI:147286"/>
        <dbReference type="ChEBI" id="CHEBI:147287"/>
        <dbReference type="ChEBI" id="CHEBI:456216"/>
        <dbReference type="EC" id="6.3.5.3"/>
    </reaction>
</comment>
<dbReference type="Pfam" id="PF13507">
    <property type="entry name" value="GATase_5"/>
    <property type="match status" value="1"/>
</dbReference>
<keyword evidence="1 8" id="KW-0963">Cytoplasm</keyword>
<dbReference type="EMBL" id="CP054493">
    <property type="protein sequence ID" value="QOY55090.1"/>
    <property type="molecule type" value="Genomic_DNA"/>
</dbReference>
<evidence type="ECO:0000256" key="6">
    <source>
        <dbReference type="ARBA" id="ARBA00022840"/>
    </source>
</evidence>
<keyword evidence="10" id="KW-1185">Reference proteome</keyword>
<dbReference type="HAMAP" id="MF_00421">
    <property type="entry name" value="PurQ"/>
    <property type="match status" value="1"/>
</dbReference>
<dbReference type="GO" id="GO:0005737">
    <property type="term" value="C:cytoplasm"/>
    <property type="evidence" value="ECO:0007669"/>
    <property type="project" value="UniProtKB-SubCell"/>
</dbReference>
<gene>
    <name evidence="8 9" type="primary">purQ</name>
    <name evidence="9" type="ORF">HUE87_02285</name>
</gene>
<keyword evidence="7 8" id="KW-0315">Glutamine amidotransferase</keyword>
<dbReference type="GO" id="GO:0004359">
    <property type="term" value="F:glutaminase activity"/>
    <property type="evidence" value="ECO:0007669"/>
    <property type="project" value="UniProtKB-EC"/>
</dbReference>
<dbReference type="KEGG" id="smas:HUE87_02285"/>
<dbReference type="GO" id="GO:0005524">
    <property type="term" value="F:ATP binding"/>
    <property type="evidence" value="ECO:0007669"/>
    <property type="project" value="UniProtKB-KW"/>
</dbReference>
<keyword evidence="4 8" id="KW-0658">Purine biosynthesis</keyword>
<dbReference type="PANTHER" id="PTHR47552">
    <property type="entry name" value="PHOSPHORIBOSYLFORMYLGLYCINAMIDINE SYNTHASE SUBUNIT PURQ"/>
    <property type="match status" value="1"/>
</dbReference>
<feature type="active site" evidence="8">
    <location>
        <position position="200"/>
    </location>
</feature>
<dbReference type="SMART" id="SM01211">
    <property type="entry name" value="GATase_5"/>
    <property type="match status" value="1"/>
</dbReference>
<dbReference type="EC" id="6.3.5.3" evidence="8"/>
<keyword evidence="2 8" id="KW-0436">Ligase</keyword>
<dbReference type="AlphaFoldDB" id="A0A7S7M152"/>
<proteinExistence type="inferred from homology"/>
<comment type="pathway">
    <text evidence="8">Purine metabolism; IMP biosynthesis via de novo pathway; 5-amino-1-(5-phospho-D-ribosyl)imidazole from N(2)-formyl-N(1)-(5-phospho-D-ribosyl)glycinamide: step 1/2.</text>
</comment>
<evidence type="ECO:0000256" key="1">
    <source>
        <dbReference type="ARBA" id="ARBA00022490"/>
    </source>
</evidence>
<dbReference type="CDD" id="cd01740">
    <property type="entry name" value="GATase1_FGAR_AT"/>
    <property type="match status" value="1"/>
</dbReference>
<evidence type="ECO:0000256" key="4">
    <source>
        <dbReference type="ARBA" id="ARBA00022755"/>
    </source>
</evidence>
<sequence>MKVSILQFPGTNCEYDTQHAFEELGATTEIVWHKAESIPSDTNLLVVAGGFSYGDYLRSGAIAKFSPVMKAVGEYAKNGGKVLGICNGFQVLTEAGLLPGALKRNEHLHFISKHHHLKIVNNENIFLENLNNNDVVNIPIAHHDGNYYIDQSGLKSLYDNNQVLLKYTDEKGEVKNPNGSVDSIAGICNKEKNVFGLMPHPERAMELILGSDDGIKMLQGFLKA</sequence>
<dbReference type="SUPFAM" id="SSF52317">
    <property type="entry name" value="Class I glutamine amidotransferase-like"/>
    <property type="match status" value="1"/>
</dbReference>
<comment type="subunit">
    <text evidence="8">Part of the FGAM synthase complex composed of 1 PurL, 1 PurQ and 2 PurS subunits.</text>
</comment>
<evidence type="ECO:0000256" key="7">
    <source>
        <dbReference type="ARBA" id="ARBA00022962"/>
    </source>
</evidence>
<accession>A0A7S7M152</accession>
<evidence type="ECO:0000313" key="10">
    <source>
        <dbReference type="Proteomes" id="UP000593836"/>
    </source>
</evidence>
<dbReference type="PROSITE" id="PS51273">
    <property type="entry name" value="GATASE_TYPE_1"/>
    <property type="match status" value="1"/>
</dbReference>
<feature type="active site" description="Nucleophile" evidence="8">
    <location>
        <position position="86"/>
    </location>
</feature>
<keyword evidence="3 8" id="KW-0547">Nucleotide-binding</keyword>
<dbReference type="InterPro" id="IPR010075">
    <property type="entry name" value="PRibForGlyAmidine_synth_PurQ"/>
</dbReference>
<reference evidence="9 10" key="1">
    <citation type="submission" date="2020-05" db="EMBL/GenBank/DDBJ databases">
        <title>Sulfurimonas marisnigri, sp. nov., and Sulfurimonas baltica, sp. nov., manganese oxide reducing chemolithoautotrophs of the class Epsilonproteobacteria isolated from the pelagic redoxclines of the Black and Baltic Seas and emended description of the genus Sulfurimonas.</title>
        <authorList>
            <person name="Henkel J.V."/>
            <person name="Laudan C."/>
            <person name="Werner J."/>
            <person name="Neu T."/>
            <person name="Plewe S."/>
            <person name="Sproer C."/>
            <person name="Bunk B."/>
            <person name="Schulz-Vogt H.N."/>
        </authorList>
    </citation>
    <scope>NUCLEOTIDE SEQUENCE [LARGE SCALE GENOMIC DNA]</scope>
    <source>
        <strain evidence="9 10">SoZ1</strain>
    </source>
</reference>
<feature type="active site" evidence="8">
    <location>
        <position position="202"/>
    </location>
</feature>
<organism evidence="9 10">
    <name type="scientific">Candidatus Sulfurimonas marisnigri</name>
    <dbReference type="NCBI Taxonomy" id="2740405"/>
    <lineage>
        <taxon>Bacteria</taxon>
        <taxon>Pseudomonadati</taxon>
        <taxon>Campylobacterota</taxon>
        <taxon>Epsilonproteobacteria</taxon>
        <taxon>Campylobacterales</taxon>
        <taxon>Sulfurimonadaceae</taxon>
        <taxon>Sulfurimonas</taxon>
    </lineage>
</organism>
<comment type="function">
    <text evidence="8">Part of the phosphoribosylformylglycinamidine synthase complex involved in the purines biosynthetic pathway. Catalyzes the ATP-dependent conversion of formylglycinamide ribonucleotide (FGAR) and glutamine to yield formylglycinamidine ribonucleotide (FGAM) and glutamate. The FGAM synthase complex is composed of three subunits. PurQ produces an ammonia molecule by converting glutamine to glutamate. PurL transfers the ammonia molecule to FGAR to form FGAM in an ATP-dependent manner. PurS interacts with PurQ and PurL and is thought to assist in the transfer of the ammonia molecule from PurQ to PurL.</text>
</comment>
<dbReference type="InterPro" id="IPR029062">
    <property type="entry name" value="Class_I_gatase-like"/>
</dbReference>